<evidence type="ECO:0000313" key="6">
    <source>
        <dbReference type="EMBL" id="MBN7800447.1"/>
    </source>
</evidence>
<keyword evidence="4" id="KW-1133">Transmembrane helix</keyword>
<dbReference type="SUPFAM" id="SSF53448">
    <property type="entry name" value="Nucleotide-diphospho-sugar transferases"/>
    <property type="match status" value="1"/>
</dbReference>
<dbReference type="Gene3D" id="3.90.550.10">
    <property type="entry name" value="Spore Coat Polysaccharide Biosynthesis Protein SpsA, Chain A"/>
    <property type="match status" value="1"/>
</dbReference>
<evidence type="ECO:0000313" key="7">
    <source>
        <dbReference type="Proteomes" id="UP000664698"/>
    </source>
</evidence>
<keyword evidence="2" id="KW-0328">Glycosyltransferase</keyword>
<keyword evidence="4" id="KW-0812">Transmembrane</keyword>
<evidence type="ECO:0000256" key="4">
    <source>
        <dbReference type="SAM" id="Phobius"/>
    </source>
</evidence>
<evidence type="ECO:0000256" key="3">
    <source>
        <dbReference type="ARBA" id="ARBA00022679"/>
    </source>
</evidence>
<dbReference type="InterPro" id="IPR001173">
    <property type="entry name" value="Glyco_trans_2-like"/>
</dbReference>
<gene>
    <name evidence="6" type="ORF">J0A67_06220</name>
</gene>
<proteinExistence type="inferred from homology"/>
<evidence type="ECO:0000256" key="2">
    <source>
        <dbReference type="ARBA" id="ARBA00022676"/>
    </source>
</evidence>
<feature type="transmembrane region" description="Helical" evidence="4">
    <location>
        <begin position="12"/>
        <end position="34"/>
    </location>
</feature>
<dbReference type="RefSeq" id="WP_206568395.1">
    <property type="nucleotide sequence ID" value="NZ_JAFKCW010000001.1"/>
</dbReference>
<feature type="domain" description="Glycosyltransferase 2-like" evidence="5">
    <location>
        <begin position="66"/>
        <end position="206"/>
    </location>
</feature>
<dbReference type="PANTHER" id="PTHR43630">
    <property type="entry name" value="POLY-BETA-1,6-N-ACETYL-D-GLUCOSAMINE SYNTHASE"/>
    <property type="match status" value="1"/>
</dbReference>
<dbReference type="EMBL" id="JAFKCW010000001">
    <property type="protein sequence ID" value="MBN7800447.1"/>
    <property type="molecule type" value="Genomic_DNA"/>
</dbReference>
<reference evidence="6 7" key="1">
    <citation type="submission" date="2021-03" db="EMBL/GenBank/DDBJ databases">
        <title>novel species isolated from a fishpond in China.</title>
        <authorList>
            <person name="Lu H."/>
            <person name="Cai Z."/>
        </authorList>
    </citation>
    <scope>NUCLEOTIDE SEQUENCE [LARGE SCALE GENOMIC DNA]</scope>
    <source>
        <strain evidence="6 7">JCM 31546</strain>
    </source>
</reference>
<evidence type="ECO:0000256" key="1">
    <source>
        <dbReference type="ARBA" id="ARBA00006739"/>
    </source>
</evidence>
<feature type="transmembrane region" description="Helical" evidence="4">
    <location>
        <begin position="400"/>
        <end position="421"/>
    </location>
</feature>
<protein>
    <submittedName>
        <fullName evidence="6">Glycosyltransferase family 2 protein</fullName>
    </submittedName>
</protein>
<keyword evidence="4" id="KW-0472">Membrane</keyword>
<dbReference type="Proteomes" id="UP000664698">
    <property type="component" value="Unassembled WGS sequence"/>
</dbReference>
<dbReference type="Pfam" id="PF00535">
    <property type="entry name" value="Glycos_transf_2"/>
    <property type="match status" value="1"/>
</dbReference>
<evidence type="ECO:0000259" key="5">
    <source>
        <dbReference type="Pfam" id="PF00535"/>
    </source>
</evidence>
<keyword evidence="3" id="KW-0808">Transferase</keyword>
<feature type="transmembrane region" description="Helical" evidence="4">
    <location>
        <begin position="372"/>
        <end position="394"/>
    </location>
</feature>
<dbReference type="CDD" id="cd06423">
    <property type="entry name" value="CESA_like"/>
    <property type="match status" value="1"/>
</dbReference>
<sequence length="487" mass="55511">MYSFLFFLILEVVGWIFLALSFGVILVYMTMMILSSLELRDYLRKNQFTDYGDIITSPIAPGVSMLAPAFNEGQTIVQNVKSLLSLHYGKFEVVIINDGSKDDTLEKLIESFELEKTSFAYNSDIETKPVRGVYKSRNMSYRRLVVIDKENGGKADALNTGINVASMELLACIDVDCILSSDSISRMVRPFMEETNRKVIAVGGVIGIANNCDVQDGTVTRYRVPESILGKFQVVEYFRAFLMGRMAWSRINALMLISGAFGFFRADIVRKVGGYFPKTVGEDMELVVRMRRYMHEQGIPFKIGFVPDLLCWTEVPESEEILSRQRNRWMRGTIETLQLHKQINLNPKFGAVGMLTFPYWTVLEKNGPILEVLGLVYTLVLLLVGDFSALYFFALLVMMYLLSLLVSSFSVLYEQLAFNYYKDKKDLKKLIWTILSEPFVIHPKVVWWGIKGHWDFVKGKGGWGSMIRQGFKSAEEKKALETESNTQ</sequence>
<name>A0ABS3BMF8_9BACT</name>
<keyword evidence="7" id="KW-1185">Reference proteome</keyword>
<dbReference type="PANTHER" id="PTHR43630:SF1">
    <property type="entry name" value="POLY-BETA-1,6-N-ACETYL-D-GLUCOSAMINE SYNTHASE"/>
    <property type="match status" value="1"/>
</dbReference>
<accession>A0ABS3BMF8</accession>
<dbReference type="InterPro" id="IPR029044">
    <property type="entry name" value="Nucleotide-diphossugar_trans"/>
</dbReference>
<comment type="caution">
    <text evidence="6">The sequence shown here is derived from an EMBL/GenBank/DDBJ whole genome shotgun (WGS) entry which is preliminary data.</text>
</comment>
<comment type="similarity">
    <text evidence="1">Belongs to the glycosyltransferase 2 family.</text>
</comment>
<organism evidence="6 7">
    <name type="scientific">Algoriphagus aestuariicola</name>
    <dbReference type="NCBI Taxonomy" id="1852016"/>
    <lineage>
        <taxon>Bacteria</taxon>
        <taxon>Pseudomonadati</taxon>
        <taxon>Bacteroidota</taxon>
        <taxon>Cytophagia</taxon>
        <taxon>Cytophagales</taxon>
        <taxon>Cyclobacteriaceae</taxon>
        <taxon>Algoriphagus</taxon>
    </lineage>
</organism>